<keyword evidence="1" id="KW-1133">Transmembrane helix</keyword>
<feature type="transmembrane region" description="Helical" evidence="1">
    <location>
        <begin position="22"/>
        <end position="44"/>
    </location>
</feature>
<keyword evidence="1" id="KW-0472">Membrane</keyword>
<reference evidence="3" key="1">
    <citation type="submission" date="2017-12" db="EMBL/GenBank/DDBJ databases">
        <authorList>
            <person name="Diaz M."/>
        </authorList>
    </citation>
    <scope>NUCLEOTIDE SEQUENCE [LARGE SCALE GENOMIC DNA]</scope>
    <source>
        <strain evidence="3">FI11154</strain>
    </source>
</reference>
<name>A0A2P9HK27_9HYPH</name>
<evidence type="ECO:0000313" key="3">
    <source>
        <dbReference type="Proteomes" id="UP000246073"/>
    </source>
</evidence>
<dbReference type="Proteomes" id="UP000246073">
    <property type="component" value="Unassembled WGS sequence"/>
</dbReference>
<dbReference type="EMBL" id="OOFM01000005">
    <property type="protein sequence ID" value="SPL64439.1"/>
    <property type="molecule type" value="Genomic_DNA"/>
</dbReference>
<keyword evidence="1" id="KW-0812">Transmembrane</keyword>
<feature type="transmembrane region" description="Helical" evidence="1">
    <location>
        <begin position="65"/>
        <end position="90"/>
    </location>
</feature>
<evidence type="ECO:0000256" key="1">
    <source>
        <dbReference type="SAM" id="Phobius"/>
    </source>
</evidence>
<accession>A0A2P9HK27</accession>
<gene>
    <name evidence="2" type="ORF">OHAE_306</name>
</gene>
<protein>
    <submittedName>
        <fullName evidence="2">Uncharacterized protein</fullName>
    </submittedName>
</protein>
<sequence length="91" mass="10168">MISLRKPQGVKLRFGLSPEVDAIITTAIYAVIVAAMLLIPYFLTEYVKGVYRKKAAFESARRSKYDWPVILFFAAVWGVPIAIVVAGHLLK</sequence>
<dbReference type="AlphaFoldDB" id="A0A2P9HK27"/>
<evidence type="ECO:0000313" key="2">
    <source>
        <dbReference type="EMBL" id="SPL64439.1"/>
    </source>
</evidence>
<organism evidence="2 3">
    <name type="scientific">Ochrobactrum soli</name>
    <dbReference type="NCBI Taxonomy" id="2448455"/>
    <lineage>
        <taxon>Bacteria</taxon>
        <taxon>Pseudomonadati</taxon>
        <taxon>Pseudomonadota</taxon>
        <taxon>Alphaproteobacteria</taxon>
        <taxon>Hyphomicrobiales</taxon>
        <taxon>Brucellaceae</taxon>
        <taxon>Brucella/Ochrobactrum group</taxon>
        <taxon>Ochrobactrum</taxon>
    </lineage>
</organism>
<proteinExistence type="predicted"/>